<dbReference type="RefSeq" id="WP_255391950.1">
    <property type="nucleotide sequence ID" value="NZ_CP101509.1"/>
</dbReference>
<organism evidence="1 2">
    <name type="scientific">Photobacterium atrarenae</name>
    <dbReference type="NCBI Taxonomy" id="865757"/>
    <lineage>
        <taxon>Bacteria</taxon>
        <taxon>Pseudomonadati</taxon>
        <taxon>Pseudomonadota</taxon>
        <taxon>Gammaproteobacteria</taxon>
        <taxon>Vibrionales</taxon>
        <taxon>Vibrionaceae</taxon>
        <taxon>Photobacterium</taxon>
    </lineage>
</organism>
<reference evidence="1" key="1">
    <citation type="submission" date="2022-07" db="EMBL/GenBank/DDBJ databases">
        <title>Genome sequencing of Photobacterium atrarenae GJH2-4.</title>
        <authorList>
            <person name="Park S.-J."/>
        </authorList>
    </citation>
    <scope>NUCLEOTIDE SEQUENCE</scope>
    <source>
        <strain evidence="1">GJH2-4</strain>
    </source>
</reference>
<evidence type="ECO:0000313" key="1">
    <source>
        <dbReference type="EMBL" id="UTV30589.1"/>
    </source>
</evidence>
<evidence type="ECO:0000313" key="2">
    <source>
        <dbReference type="Proteomes" id="UP001057998"/>
    </source>
</evidence>
<protein>
    <submittedName>
        <fullName evidence="1">Uncharacterized protein</fullName>
    </submittedName>
</protein>
<keyword evidence="2" id="KW-1185">Reference proteome</keyword>
<accession>A0ABY5GMQ1</accession>
<dbReference type="Proteomes" id="UP001057998">
    <property type="component" value="Chromosome 2"/>
</dbReference>
<sequence>MKDVRVVSRSRSHFISRFSEFLSLITKSVEKEMETVCFMSGEKYAVKSEYLMFYIFIRQLCSFLTVVDASGCICDGSVFGDRVVIDCI</sequence>
<proteinExistence type="predicted"/>
<name>A0ABY5GMQ1_9GAMM</name>
<dbReference type="EMBL" id="CP101509">
    <property type="protein sequence ID" value="UTV30589.1"/>
    <property type="molecule type" value="Genomic_DNA"/>
</dbReference>
<gene>
    <name evidence="1" type="ORF">NNL38_18670</name>
</gene>